<dbReference type="RefSeq" id="WP_309955233.1">
    <property type="nucleotide sequence ID" value="NZ_CP136414.1"/>
</dbReference>
<proteinExistence type="predicted"/>
<dbReference type="EMBL" id="JAVDUJ010000001">
    <property type="protein sequence ID" value="MDR6938979.1"/>
    <property type="molecule type" value="Genomic_DNA"/>
</dbReference>
<name>A0ABU1T0T1_9ACTO</name>
<protein>
    <submittedName>
        <fullName evidence="2">Uncharacterized protein</fullName>
    </submittedName>
</protein>
<keyword evidence="1" id="KW-1133">Transmembrane helix</keyword>
<organism evidence="2 3">
    <name type="scientific">Arcanobacterium hippocoleae</name>
    <dbReference type="NCBI Taxonomy" id="149017"/>
    <lineage>
        <taxon>Bacteria</taxon>
        <taxon>Bacillati</taxon>
        <taxon>Actinomycetota</taxon>
        <taxon>Actinomycetes</taxon>
        <taxon>Actinomycetales</taxon>
        <taxon>Actinomycetaceae</taxon>
        <taxon>Arcanobacterium</taxon>
    </lineage>
</organism>
<dbReference type="Proteomes" id="UP001266099">
    <property type="component" value="Unassembled WGS sequence"/>
</dbReference>
<reference evidence="2 3" key="1">
    <citation type="submission" date="2023-07" db="EMBL/GenBank/DDBJ databases">
        <title>Sequencing the genomes of 1000 actinobacteria strains.</title>
        <authorList>
            <person name="Klenk H.-P."/>
        </authorList>
    </citation>
    <scope>NUCLEOTIDE SEQUENCE [LARGE SCALE GENOMIC DNA]</scope>
    <source>
        <strain evidence="2 3">DSM 15539</strain>
    </source>
</reference>
<accession>A0ABU1T0T1</accession>
<comment type="caution">
    <text evidence="2">The sequence shown here is derived from an EMBL/GenBank/DDBJ whole genome shotgun (WGS) entry which is preliminary data.</text>
</comment>
<evidence type="ECO:0000313" key="2">
    <source>
        <dbReference type="EMBL" id="MDR6938979.1"/>
    </source>
</evidence>
<keyword evidence="3" id="KW-1185">Reference proteome</keyword>
<sequence>MSESEVDPQGIELTKQADGIVDDQQAQPGLSAADLERLRRAQKRNMIIAIIFGLLLATLGYFAGANMRAQHHDRSMSEMRDEVCVVQTINSQRI</sequence>
<gene>
    <name evidence="2" type="ORF">J2S36_000522</name>
</gene>
<feature type="transmembrane region" description="Helical" evidence="1">
    <location>
        <begin position="46"/>
        <end position="64"/>
    </location>
</feature>
<evidence type="ECO:0000256" key="1">
    <source>
        <dbReference type="SAM" id="Phobius"/>
    </source>
</evidence>
<evidence type="ECO:0000313" key="3">
    <source>
        <dbReference type="Proteomes" id="UP001266099"/>
    </source>
</evidence>
<keyword evidence="1" id="KW-0472">Membrane</keyword>
<keyword evidence="1" id="KW-0812">Transmembrane</keyword>